<keyword evidence="7 12" id="KW-0175">Coiled coil</keyword>
<name>A0A5J5EK78_9PEZI</name>
<feature type="coiled-coil region" evidence="12">
    <location>
        <begin position="28"/>
        <end position="73"/>
    </location>
</feature>
<evidence type="ECO:0000313" key="14">
    <source>
        <dbReference type="Proteomes" id="UP000326924"/>
    </source>
</evidence>
<dbReference type="OrthoDB" id="3344830at2759"/>
<evidence type="ECO:0000256" key="5">
    <source>
        <dbReference type="ARBA" id="ARBA00022776"/>
    </source>
</evidence>
<evidence type="ECO:0000256" key="12">
    <source>
        <dbReference type="SAM" id="Coils"/>
    </source>
</evidence>
<dbReference type="Gene3D" id="3.30.160.430">
    <property type="match status" value="1"/>
</dbReference>
<dbReference type="SUPFAM" id="SSF143026">
    <property type="entry name" value="Kinetochore globular domain"/>
    <property type="match status" value="1"/>
</dbReference>
<dbReference type="GO" id="GO:0051301">
    <property type="term" value="P:cell division"/>
    <property type="evidence" value="ECO:0007669"/>
    <property type="project" value="UniProtKB-UniRule"/>
</dbReference>
<dbReference type="GO" id="GO:0005815">
    <property type="term" value="C:microtubule organizing center"/>
    <property type="evidence" value="ECO:0007669"/>
    <property type="project" value="UniProtKB-SubCell"/>
</dbReference>
<evidence type="ECO:0000256" key="2">
    <source>
        <dbReference type="ARBA" id="ARBA00007804"/>
    </source>
</evidence>
<keyword evidence="10 11" id="KW-0137">Centromere</keyword>
<keyword evidence="9 11" id="KW-0131">Cell cycle</keyword>
<feature type="coiled-coil region" evidence="12">
    <location>
        <begin position="97"/>
        <end position="124"/>
    </location>
</feature>
<keyword evidence="4 11" id="KW-0132">Cell division</keyword>
<dbReference type="InterPro" id="IPR013252">
    <property type="entry name" value="Ndc80_Spc24"/>
</dbReference>
<dbReference type="FunCoup" id="A0A5J5EK78">
    <property type="interactions" value="95"/>
</dbReference>
<dbReference type="CDD" id="cd11565">
    <property type="entry name" value="RWD_Spc24"/>
    <property type="match status" value="1"/>
</dbReference>
<dbReference type="AlphaFoldDB" id="A0A5J5EK78"/>
<evidence type="ECO:0000313" key="13">
    <source>
        <dbReference type="EMBL" id="KAA8895376.1"/>
    </source>
</evidence>
<keyword evidence="8 11" id="KW-0539">Nucleus</keyword>
<dbReference type="InterPro" id="IPR038066">
    <property type="entry name" value="Spc24_Fungi_globular_sf"/>
</dbReference>
<dbReference type="Proteomes" id="UP000326924">
    <property type="component" value="Unassembled WGS sequence"/>
</dbReference>
<evidence type="ECO:0000256" key="1">
    <source>
        <dbReference type="ARBA" id="ARBA00004267"/>
    </source>
</evidence>
<keyword evidence="3 11" id="KW-0158">Chromosome</keyword>
<gene>
    <name evidence="13" type="ORF">FN846DRAFT_341737</name>
</gene>
<evidence type="ECO:0000256" key="3">
    <source>
        <dbReference type="ARBA" id="ARBA00022454"/>
    </source>
</evidence>
<comment type="caution">
    <text evidence="13">The sequence shown here is derived from an EMBL/GenBank/DDBJ whole genome shotgun (WGS) entry which is preliminary data.</text>
</comment>
<evidence type="ECO:0000256" key="8">
    <source>
        <dbReference type="ARBA" id="ARBA00023242"/>
    </source>
</evidence>
<dbReference type="GO" id="GO:0005634">
    <property type="term" value="C:nucleus"/>
    <property type="evidence" value="ECO:0007669"/>
    <property type="project" value="UniProtKB-SubCell"/>
</dbReference>
<reference evidence="13 14" key="1">
    <citation type="submission" date="2019-09" db="EMBL/GenBank/DDBJ databases">
        <title>Draft genome of the ectomycorrhizal ascomycete Sphaerosporella brunnea.</title>
        <authorList>
            <consortium name="DOE Joint Genome Institute"/>
            <person name="Benucci G.M."/>
            <person name="Marozzi G."/>
            <person name="Antonielli L."/>
            <person name="Sanchez S."/>
            <person name="Marco P."/>
            <person name="Wang X."/>
            <person name="Falini L.B."/>
            <person name="Barry K."/>
            <person name="Haridas S."/>
            <person name="Lipzen A."/>
            <person name="Labutti K."/>
            <person name="Grigoriev I.V."/>
            <person name="Murat C."/>
            <person name="Martin F."/>
            <person name="Albertini E."/>
            <person name="Donnini D."/>
            <person name="Bonito G."/>
        </authorList>
    </citation>
    <scope>NUCLEOTIDE SEQUENCE [LARGE SCALE GENOMIC DNA]</scope>
    <source>
        <strain evidence="13 14">Sb_GMNB300</strain>
    </source>
</reference>
<proteinExistence type="inferred from homology"/>
<dbReference type="PANTHER" id="PTHR22142">
    <property type="match status" value="1"/>
</dbReference>
<accession>A0A5J5EK78</accession>
<evidence type="ECO:0000256" key="6">
    <source>
        <dbReference type="ARBA" id="ARBA00022838"/>
    </source>
</evidence>
<organism evidence="13 14">
    <name type="scientific">Sphaerosporella brunnea</name>
    <dbReference type="NCBI Taxonomy" id="1250544"/>
    <lineage>
        <taxon>Eukaryota</taxon>
        <taxon>Fungi</taxon>
        <taxon>Dikarya</taxon>
        <taxon>Ascomycota</taxon>
        <taxon>Pezizomycotina</taxon>
        <taxon>Pezizomycetes</taxon>
        <taxon>Pezizales</taxon>
        <taxon>Pyronemataceae</taxon>
        <taxon>Sphaerosporella</taxon>
    </lineage>
</organism>
<evidence type="ECO:0000256" key="7">
    <source>
        <dbReference type="ARBA" id="ARBA00023054"/>
    </source>
</evidence>
<keyword evidence="14" id="KW-1185">Reference proteome</keyword>
<evidence type="ECO:0000256" key="11">
    <source>
        <dbReference type="RuleBase" id="RU368011"/>
    </source>
</evidence>
<comment type="similarity">
    <text evidence="2 11">Belongs to the SPC24 family.</text>
</comment>
<comment type="function">
    <text evidence="11">Acts as a component of the essential kinetochore-associated NDC80 complex, which is required for chromosome segregation and spindle checkpoint activity.</text>
</comment>
<comment type="subunit">
    <text evidence="11">Component of the NDC80 complex.</text>
</comment>
<dbReference type="InParanoid" id="A0A5J5EK78"/>
<keyword evidence="5 11" id="KW-0498">Mitosis</keyword>
<protein>
    <recommendedName>
        <fullName evidence="11">Kinetochore protein Spc24</fullName>
    </recommendedName>
</protein>
<dbReference type="Pfam" id="PF08286">
    <property type="entry name" value="Spc24"/>
    <property type="match status" value="1"/>
</dbReference>
<dbReference type="PANTHER" id="PTHR22142:SF2">
    <property type="entry name" value="KINETOCHORE PROTEIN SPC24"/>
    <property type="match status" value="1"/>
</dbReference>
<dbReference type="GO" id="GO:0031262">
    <property type="term" value="C:Ndc80 complex"/>
    <property type="evidence" value="ECO:0007669"/>
    <property type="project" value="TreeGrafter"/>
</dbReference>
<evidence type="ECO:0000256" key="10">
    <source>
        <dbReference type="ARBA" id="ARBA00023328"/>
    </source>
</evidence>
<evidence type="ECO:0000256" key="4">
    <source>
        <dbReference type="ARBA" id="ARBA00022618"/>
    </source>
</evidence>
<keyword evidence="6 11" id="KW-0995">Kinetochore</keyword>
<dbReference type="GO" id="GO:0008017">
    <property type="term" value="F:microtubule binding"/>
    <property type="evidence" value="ECO:0007669"/>
    <property type="project" value="TreeGrafter"/>
</dbReference>
<evidence type="ECO:0000256" key="9">
    <source>
        <dbReference type="ARBA" id="ARBA00023306"/>
    </source>
</evidence>
<dbReference type="GO" id="GO:0007059">
    <property type="term" value="P:chromosome segregation"/>
    <property type="evidence" value="ECO:0007669"/>
    <property type="project" value="TreeGrafter"/>
</dbReference>
<comment type="subcellular location">
    <subcellularLocation>
        <location evidence="1">Cytoplasm</location>
        <location evidence="1">Cytoskeleton</location>
        <location evidence="1">Microtubule organizing center</location>
    </subcellularLocation>
    <subcellularLocation>
        <location evidence="11">Nucleus</location>
    </subcellularLocation>
    <subcellularLocation>
        <location evidence="11">Chromosome</location>
        <location evidence="11">Centromere</location>
        <location evidence="11">Kinetochore</location>
    </subcellularLocation>
</comment>
<sequence>MVLLEEEPHRLLASVQENFGIDGDTAQIARISDDLKSLQSSRQKTKDDQQRLLRNLTRALNAAKQTHDEAAKTHQSARHVEKLYELDREKFNLGKKILDLEKQTHLLEGQLAQLRQELDNLDADDPTDRAVQEEDDGTTLKLHVYRGLGIELEEDGAGGYSKAIVRNVAKGDFNIVNLEEKKWTRHFYVNYFWDLL</sequence>
<dbReference type="EMBL" id="VXIS01000270">
    <property type="protein sequence ID" value="KAA8895376.1"/>
    <property type="molecule type" value="Genomic_DNA"/>
</dbReference>